<feature type="non-terminal residue" evidence="10">
    <location>
        <position position="117"/>
    </location>
</feature>
<evidence type="ECO:0000256" key="8">
    <source>
        <dbReference type="SAM" id="SignalP"/>
    </source>
</evidence>
<dbReference type="STRING" id="1965070.A0A3S3NR38"/>
<protein>
    <recommendedName>
        <fullName evidence="6">DNA-directed RNA polymerase I subunit D</fullName>
    </recommendedName>
</protein>
<dbReference type="GO" id="GO:0006383">
    <property type="term" value="P:transcription by RNA polymerase III"/>
    <property type="evidence" value="ECO:0007669"/>
    <property type="project" value="TreeGrafter"/>
</dbReference>
<dbReference type="GO" id="GO:0006362">
    <property type="term" value="P:transcription elongation by RNA polymerase I"/>
    <property type="evidence" value="ECO:0007669"/>
    <property type="project" value="TreeGrafter"/>
</dbReference>
<dbReference type="Proteomes" id="UP000285301">
    <property type="component" value="Unassembled WGS sequence"/>
</dbReference>
<feature type="compositionally biased region" description="Basic residues" evidence="7">
    <location>
        <begin position="97"/>
        <end position="109"/>
    </location>
</feature>
<dbReference type="EMBL" id="NCKU01003369">
    <property type="protein sequence ID" value="RWS07653.1"/>
    <property type="molecule type" value="Genomic_DNA"/>
</dbReference>
<keyword evidence="2" id="KW-0240">DNA-directed RNA polymerase</keyword>
<evidence type="ECO:0000259" key="9">
    <source>
        <dbReference type="Pfam" id="PF13656"/>
    </source>
</evidence>
<dbReference type="GO" id="GO:0003899">
    <property type="term" value="F:DNA-directed RNA polymerase activity"/>
    <property type="evidence" value="ECO:0007669"/>
    <property type="project" value="InterPro"/>
</dbReference>
<dbReference type="InterPro" id="IPR009025">
    <property type="entry name" value="RBP11-like_dimer"/>
</dbReference>
<dbReference type="GO" id="GO:0005666">
    <property type="term" value="C:RNA polymerase III complex"/>
    <property type="evidence" value="ECO:0007669"/>
    <property type="project" value="TreeGrafter"/>
</dbReference>
<dbReference type="GO" id="GO:0003677">
    <property type="term" value="F:DNA binding"/>
    <property type="evidence" value="ECO:0007669"/>
    <property type="project" value="InterPro"/>
</dbReference>
<dbReference type="PROSITE" id="PS01154">
    <property type="entry name" value="RNA_POL_L_13KD"/>
    <property type="match status" value="1"/>
</dbReference>
<dbReference type="CDD" id="cd07029">
    <property type="entry name" value="RNAP_I_III_AC19"/>
    <property type="match status" value="1"/>
</dbReference>
<evidence type="ECO:0000256" key="3">
    <source>
        <dbReference type="ARBA" id="ARBA00023163"/>
    </source>
</evidence>
<keyword evidence="4" id="KW-0539">Nucleus</keyword>
<organism evidence="10 11">
    <name type="scientific">Dinothrombium tinctorium</name>
    <dbReference type="NCBI Taxonomy" id="1965070"/>
    <lineage>
        <taxon>Eukaryota</taxon>
        <taxon>Metazoa</taxon>
        <taxon>Ecdysozoa</taxon>
        <taxon>Arthropoda</taxon>
        <taxon>Chelicerata</taxon>
        <taxon>Arachnida</taxon>
        <taxon>Acari</taxon>
        <taxon>Acariformes</taxon>
        <taxon>Trombidiformes</taxon>
        <taxon>Prostigmata</taxon>
        <taxon>Anystina</taxon>
        <taxon>Parasitengona</taxon>
        <taxon>Trombidioidea</taxon>
        <taxon>Trombidiidae</taxon>
        <taxon>Dinothrombium</taxon>
    </lineage>
</organism>
<evidence type="ECO:0000256" key="4">
    <source>
        <dbReference type="ARBA" id="ARBA00023242"/>
    </source>
</evidence>
<feature type="domain" description="DNA-directed RNA polymerase RBP11-like dimerisation" evidence="9">
    <location>
        <begin position="28"/>
        <end position="79"/>
    </location>
</feature>
<gene>
    <name evidence="10" type="ORF">B4U79_14859</name>
</gene>
<keyword evidence="3" id="KW-0804">Transcription</keyword>
<evidence type="ECO:0000256" key="7">
    <source>
        <dbReference type="SAM" id="MobiDB-lite"/>
    </source>
</evidence>
<feature type="signal peptide" evidence="8">
    <location>
        <begin position="1"/>
        <end position="22"/>
    </location>
</feature>
<dbReference type="GO" id="GO:0005736">
    <property type="term" value="C:RNA polymerase I complex"/>
    <property type="evidence" value="ECO:0007669"/>
    <property type="project" value="TreeGrafter"/>
</dbReference>
<evidence type="ECO:0000313" key="10">
    <source>
        <dbReference type="EMBL" id="RWS07653.1"/>
    </source>
</evidence>
<accession>A0A3S3NR38</accession>
<dbReference type="PANTHER" id="PTHR13946">
    <property type="entry name" value="DNA-DIRECTED RNA POLYMERASE I,II,III"/>
    <property type="match status" value="1"/>
</dbReference>
<dbReference type="HAMAP" id="MF_00261">
    <property type="entry name" value="RNApol_arch_Rpo11"/>
    <property type="match status" value="1"/>
</dbReference>
<sequence>AFTYLFRITIHFVLFLLLKVKIEDNGNCATLVLHDEDHTLGNALRYMIMKNPSVKFCGYSMPHPNERKVILQIQTYPKVERSEQMEVESESGDDHSKRGKHKSPRKKSEKKSIEDPK</sequence>
<dbReference type="PANTHER" id="PTHR13946:SF28">
    <property type="entry name" value="DNA-DIRECTED RNA POLYMERASES I AND III SUBUNIT RPAC2"/>
    <property type="match status" value="1"/>
</dbReference>
<evidence type="ECO:0000256" key="5">
    <source>
        <dbReference type="ARBA" id="ARBA00025751"/>
    </source>
</evidence>
<dbReference type="GO" id="GO:0046983">
    <property type="term" value="F:protein dimerization activity"/>
    <property type="evidence" value="ECO:0007669"/>
    <property type="project" value="InterPro"/>
</dbReference>
<dbReference type="OrthoDB" id="510325at2759"/>
<dbReference type="SUPFAM" id="SSF55257">
    <property type="entry name" value="RBP11-like subunits of RNA polymerase"/>
    <property type="match status" value="1"/>
</dbReference>
<dbReference type="AlphaFoldDB" id="A0A3S3NR38"/>
<evidence type="ECO:0000256" key="1">
    <source>
        <dbReference type="ARBA" id="ARBA00004123"/>
    </source>
</evidence>
<comment type="similarity">
    <text evidence="5">Belongs to the archaeal Rpo11/eukaryotic RPB11/RPC19 RNA polymerase subunit family.</text>
</comment>
<keyword evidence="8" id="KW-0732">Signal</keyword>
<dbReference type="Pfam" id="PF13656">
    <property type="entry name" value="RNA_pol_L_2"/>
    <property type="match status" value="1"/>
</dbReference>
<reference evidence="10 11" key="1">
    <citation type="journal article" date="2018" name="Gigascience">
        <title>Genomes of trombidid mites reveal novel predicted allergens and laterally-transferred genes associated with secondary metabolism.</title>
        <authorList>
            <person name="Dong X."/>
            <person name="Chaisiri K."/>
            <person name="Xia D."/>
            <person name="Armstrong S.D."/>
            <person name="Fang Y."/>
            <person name="Donnelly M.J."/>
            <person name="Kadowaki T."/>
            <person name="McGarry J.W."/>
            <person name="Darby A.C."/>
            <person name="Makepeace B.L."/>
        </authorList>
    </citation>
    <scope>NUCLEOTIDE SEQUENCE [LARGE SCALE GENOMIC DNA]</scope>
    <source>
        <strain evidence="10">UoL-WK</strain>
    </source>
</reference>
<feature type="region of interest" description="Disordered" evidence="7">
    <location>
        <begin position="80"/>
        <end position="117"/>
    </location>
</feature>
<evidence type="ECO:0000313" key="11">
    <source>
        <dbReference type="Proteomes" id="UP000285301"/>
    </source>
</evidence>
<feature type="chain" id="PRO_5018536781" description="DNA-directed RNA polymerase I subunit D" evidence="8">
    <location>
        <begin position="23"/>
        <end position="117"/>
    </location>
</feature>
<dbReference type="InterPro" id="IPR008193">
    <property type="entry name" value="RNA_pol_Rpb11_13-16kDa_CS"/>
</dbReference>
<keyword evidence="11" id="KW-1185">Reference proteome</keyword>
<evidence type="ECO:0000256" key="6">
    <source>
        <dbReference type="ARBA" id="ARBA00031757"/>
    </source>
</evidence>
<feature type="non-terminal residue" evidence="10">
    <location>
        <position position="1"/>
    </location>
</feature>
<evidence type="ECO:0000256" key="2">
    <source>
        <dbReference type="ARBA" id="ARBA00022478"/>
    </source>
</evidence>
<dbReference type="Gene3D" id="3.30.1360.10">
    <property type="entry name" value="RNA polymerase, RBP11-like subunit"/>
    <property type="match status" value="1"/>
</dbReference>
<proteinExistence type="inferred from homology"/>
<comment type="subcellular location">
    <subcellularLocation>
        <location evidence="1">Nucleus</location>
    </subcellularLocation>
</comment>
<name>A0A3S3NR38_9ACAR</name>
<dbReference type="InterPro" id="IPR022905">
    <property type="entry name" value="Rpo11-like"/>
</dbReference>
<dbReference type="InterPro" id="IPR036603">
    <property type="entry name" value="RBP11-like"/>
</dbReference>
<dbReference type="InterPro" id="IPR033898">
    <property type="entry name" value="RNAP_AC19"/>
</dbReference>
<comment type="caution">
    <text evidence="10">The sequence shown here is derived from an EMBL/GenBank/DDBJ whole genome shotgun (WGS) entry which is preliminary data.</text>
</comment>